<evidence type="ECO:0000313" key="3">
    <source>
        <dbReference type="EMBL" id="BBN67558.1"/>
    </source>
</evidence>
<dbReference type="EMBL" id="AP020365">
    <property type="protein sequence ID" value="BBN67272.1"/>
    <property type="molecule type" value="Genomic_DNA"/>
</dbReference>
<dbReference type="PANTHER" id="PTHR34835:SF34">
    <property type="entry name" value="OS08G0555500 PROTEIN"/>
    <property type="match status" value="1"/>
</dbReference>
<accession>A0A5H2XJC3</accession>
<name>A0A5H2XJC3_PRUDU</name>
<evidence type="ECO:0000256" key="1">
    <source>
        <dbReference type="SAM" id="MobiDB-lite"/>
    </source>
</evidence>
<organism evidence="2">
    <name type="scientific">Prunus dulcis</name>
    <name type="common">Almond</name>
    <name type="synonym">Amygdalus dulcis</name>
    <dbReference type="NCBI Taxonomy" id="3755"/>
    <lineage>
        <taxon>Eukaryota</taxon>
        <taxon>Viridiplantae</taxon>
        <taxon>Streptophyta</taxon>
        <taxon>Embryophyta</taxon>
        <taxon>Tracheophyta</taxon>
        <taxon>Spermatophyta</taxon>
        <taxon>Magnoliopsida</taxon>
        <taxon>eudicotyledons</taxon>
        <taxon>Gunneridae</taxon>
        <taxon>Pentapetalae</taxon>
        <taxon>rosids</taxon>
        <taxon>fabids</taxon>
        <taxon>Rosales</taxon>
        <taxon>Rosaceae</taxon>
        <taxon>Amygdaloideae</taxon>
        <taxon>Amygdaleae</taxon>
        <taxon>Prunus</taxon>
    </lineage>
</organism>
<gene>
    <name evidence="3" type="ORF">Prudu_112S000400</name>
    <name evidence="2" type="ORF">Prudu_28S000200</name>
</gene>
<proteinExistence type="predicted"/>
<dbReference type="PANTHER" id="PTHR34835">
    <property type="entry name" value="OS07G0283600 PROTEIN-RELATED"/>
    <property type="match status" value="1"/>
</dbReference>
<evidence type="ECO:0000313" key="2">
    <source>
        <dbReference type="EMBL" id="BBN67272.1"/>
    </source>
</evidence>
<protein>
    <submittedName>
        <fullName evidence="2">Uncharacterized protein</fullName>
    </submittedName>
</protein>
<sequence length="332" mass="36802">MAGYGSSKKGRSKGKRKAESNVQQSRVGRDAFFNLILIGKKKRHEIGKVTNAKLDSNVQEEIVNDWRKLDPKEKAAYGFAFEGSSGEGEGSSGQVKDSVNEMGFITRCSSDRFHRTVEKLLNEKRAIDFGRVMGLKNTGEDVELGYPVEDKMVKQLVKSFGGNGKRVLVRGLAEHLEKCKNADEDFKVRFVMFALSTVLCTTSSPSVTGNYLTFLTIPGKIESKNWVDNGFNFLREGVRPFKAKKVAYAEVKRSIEGLAITLGLIIQVKVQRPVLELTEKEDGALKIPDEGDENVVMKKGEECCKLNEKGAVDVNNHSTQLPDGQSFIEPES</sequence>
<feature type="region of interest" description="Disordered" evidence="1">
    <location>
        <begin position="1"/>
        <end position="23"/>
    </location>
</feature>
<dbReference type="EMBL" id="AP020449">
    <property type="protein sequence ID" value="BBN67558.1"/>
    <property type="molecule type" value="Genomic_DNA"/>
</dbReference>
<reference evidence="2" key="1">
    <citation type="journal article" date="2019" name="Science">
        <title>Mutation of a bHLH transcription factor allowed almond domestication.</title>
        <authorList>
            <person name="Sanchez-Perez R."/>
            <person name="Pavan S."/>
            <person name="Mazzeo R."/>
            <person name="Moldovan C."/>
            <person name="Aiese Cigliano R."/>
            <person name="Del Cueto J."/>
            <person name="Ricciardi F."/>
            <person name="Lotti C."/>
            <person name="Ricciardi L."/>
            <person name="Dicenta F."/>
            <person name="Lopez-Marques R.L."/>
            <person name="Lindberg Moller B."/>
        </authorList>
    </citation>
    <scope>NUCLEOTIDE SEQUENCE</scope>
</reference>
<dbReference type="AlphaFoldDB" id="A0A5H2XJC3"/>